<gene>
    <name evidence="7" type="ORF">D917_01488</name>
</gene>
<dbReference type="GO" id="GO:0046872">
    <property type="term" value="F:metal ion binding"/>
    <property type="evidence" value="ECO:0007669"/>
    <property type="project" value="UniProtKB-KW"/>
</dbReference>
<accession>A0A1Y3EPQ0</accession>
<name>A0A1Y3EPQ0_9BILA</name>
<dbReference type="GO" id="GO:0005925">
    <property type="term" value="C:focal adhesion"/>
    <property type="evidence" value="ECO:0007669"/>
    <property type="project" value="TreeGrafter"/>
</dbReference>
<dbReference type="Proteomes" id="UP000243006">
    <property type="component" value="Unassembled WGS sequence"/>
</dbReference>
<evidence type="ECO:0000256" key="4">
    <source>
        <dbReference type="ARBA" id="ARBA00023038"/>
    </source>
</evidence>
<evidence type="ECO:0000256" key="3">
    <source>
        <dbReference type="ARBA" id="ARBA00022833"/>
    </source>
</evidence>
<keyword evidence="1 5" id="KW-0479">Metal-binding</keyword>
<organism evidence="7 8">
    <name type="scientific">Trichinella nativa</name>
    <dbReference type="NCBI Taxonomy" id="6335"/>
    <lineage>
        <taxon>Eukaryota</taxon>
        <taxon>Metazoa</taxon>
        <taxon>Ecdysozoa</taxon>
        <taxon>Nematoda</taxon>
        <taxon>Enoplea</taxon>
        <taxon>Dorylaimia</taxon>
        <taxon>Trichinellida</taxon>
        <taxon>Trichinellidae</taxon>
        <taxon>Trichinella</taxon>
    </lineage>
</organism>
<keyword evidence="2" id="KW-0677">Repeat</keyword>
<evidence type="ECO:0000313" key="8">
    <source>
        <dbReference type="Proteomes" id="UP000243006"/>
    </source>
</evidence>
<dbReference type="PROSITE" id="PS50023">
    <property type="entry name" value="LIM_DOMAIN_2"/>
    <property type="match status" value="1"/>
</dbReference>
<dbReference type="InterPro" id="IPR001781">
    <property type="entry name" value="Znf_LIM"/>
</dbReference>
<dbReference type="PANTHER" id="PTHR46218:SF4">
    <property type="entry name" value="LIM AND SH3 DOMAIN PROTEIN LASP"/>
    <property type="match status" value="1"/>
</dbReference>
<evidence type="ECO:0000313" key="7">
    <source>
        <dbReference type="EMBL" id="OUC47144.1"/>
    </source>
</evidence>
<dbReference type="InterPro" id="IPR051759">
    <property type="entry name" value="LIM-SH3_domain_protein"/>
</dbReference>
<evidence type="ECO:0000256" key="2">
    <source>
        <dbReference type="ARBA" id="ARBA00022737"/>
    </source>
</evidence>
<dbReference type="GO" id="GO:0051015">
    <property type="term" value="F:actin filament binding"/>
    <property type="evidence" value="ECO:0007669"/>
    <property type="project" value="TreeGrafter"/>
</dbReference>
<dbReference type="Pfam" id="PF00412">
    <property type="entry name" value="LIM"/>
    <property type="match status" value="1"/>
</dbReference>
<dbReference type="Gene3D" id="2.10.110.10">
    <property type="entry name" value="Cysteine Rich Protein"/>
    <property type="match status" value="1"/>
</dbReference>
<keyword evidence="3 5" id="KW-0862">Zinc</keyword>
<reference evidence="7 8" key="1">
    <citation type="submission" date="2015-04" db="EMBL/GenBank/DDBJ databases">
        <title>Draft genome of the roundworm Trichinella nativa.</title>
        <authorList>
            <person name="Mitreva M."/>
        </authorList>
    </citation>
    <scope>NUCLEOTIDE SEQUENCE [LARGE SCALE GENOMIC DNA]</scope>
    <source>
        <strain evidence="7 8">ISS45</strain>
    </source>
</reference>
<protein>
    <submittedName>
        <fullName evidence="7">Putative LIM domain protein</fullName>
    </submittedName>
</protein>
<comment type="caution">
    <text evidence="7">The sequence shown here is derived from an EMBL/GenBank/DDBJ whole genome shotgun (WGS) entry which is preliminary data.</text>
</comment>
<evidence type="ECO:0000259" key="6">
    <source>
        <dbReference type="PROSITE" id="PS50023"/>
    </source>
</evidence>
<dbReference type="SMART" id="SM00132">
    <property type="entry name" value="LIM"/>
    <property type="match status" value="1"/>
</dbReference>
<feature type="domain" description="LIM zinc-binding" evidence="6">
    <location>
        <begin position="7"/>
        <end position="67"/>
    </location>
</feature>
<dbReference type="AlphaFoldDB" id="A0A1Y3EPQ0"/>
<sequence length="174" mass="19367">MMAPSKCARPDCGKTVYPMEELKCLDQVWHKQCFRCTACNMVLTMKNYKGYEKQPYCEAHYPKTKASVVADTPEMRRLQENTKNQSLSLQCATCGGICFIIKPGSTNACAIMLTLAKSPRSAAAIATALCARVSYFLLADHKNWSPKIMIYKCDLEFHVCGGGGMECELVDLEN</sequence>
<dbReference type="SUPFAM" id="SSF57716">
    <property type="entry name" value="Glucocorticoid receptor-like (DNA-binding domain)"/>
    <property type="match status" value="2"/>
</dbReference>
<dbReference type="EMBL" id="LVZM01005211">
    <property type="protein sequence ID" value="OUC47144.1"/>
    <property type="molecule type" value="Genomic_DNA"/>
</dbReference>
<keyword evidence="4 5" id="KW-0440">LIM domain</keyword>
<dbReference type="FunFam" id="2.10.110.10:FF:000110">
    <property type="entry name" value="Nebulin related anchoring protein"/>
    <property type="match status" value="1"/>
</dbReference>
<evidence type="ECO:0000256" key="5">
    <source>
        <dbReference type="PROSITE-ProRule" id="PRU00125"/>
    </source>
</evidence>
<proteinExistence type="predicted"/>
<evidence type="ECO:0000256" key="1">
    <source>
        <dbReference type="ARBA" id="ARBA00022723"/>
    </source>
</evidence>
<dbReference type="PANTHER" id="PTHR46218">
    <property type="entry name" value="LASP"/>
    <property type="match status" value="1"/>
</dbReference>